<protein>
    <submittedName>
        <fullName evidence="1">Uncharacterized protein</fullName>
    </submittedName>
</protein>
<keyword evidence="2" id="KW-1185">Reference proteome</keyword>
<organism evidence="1 2">
    <name type="scientific">Rhizoclosmatium globosum</name>
    <dbReference type="NCBI Taxonomy" id="329046"/>
    <lineage>
        <taxon>Eukaryota</taxon>
        <taxon>Fungi</taxon>
        <taxon>Fungi incertae sedis</taxon>
        <taxon>Chytridiomycota</taxon>
        <taxon>Chytridiomycota incertae sedis</taxon>
        <taxon>Chytridiomycetes</taxon>
        <taxon>Chytridiales</taxon>
        <taxon>Chytriomycetaceae</taxon>
        <taxon>Rhizoclosmatium</taxon>
    </lineage>
</organism>
<dbReference type="OrthoDB" id="5350757at2759"/>
<name>A0A1Y2CFG6_9FUNG</name>
<evidence type="ECO:0000313" key="2">
    <source>
        <dbReference type="Proteomes" id="UP000193642"/>
    </source>
</evidence>
<proteinExistence type="predicted"/>
<dbReference type="EMBL" id="MCGO01000019">
    <property type="protein sequence ID" value="ORY45666.1"/>
    <property type="molecule type" value="Genomic_DNA"/>
</dbReference>
<evidence type="ECO:0000313" key="1">
    <source>
        <dbReference type="EMBL" id="ORY45666.1"/>
    </source>
</evidence>
<dbReference type="AlphaFoldDB" id="A0A1Y2CFG6"/>
<comment type="caution">
    <text evidence="1">The sequence shown here is derived from an EMBL/GenBank/DDBJ whole genome shotgun (WGS) entry which is preliminary data.</text>
</comment>
<accession>A0A1Y2CFG6</accession>
<sequence>MQLYSRHELKKKLRGAREVILAIIAFSAAVSCALAFCLNIPRQRILALGEHISQTSSDSVFVPTSNDCIRIAETISVRRSDEPKIFRNRSLGSWKPVHNTPFLSDGPCQTYKSKYTPYNDSSLSQSVCSSIKKCINAKSVILLRTTSSVKITPEKIAFFRSLVVEAGWSSNQHVVFLVHHNQFENSTAEQKQLILKESTIPVEFHPLCFVFTDGDVYDAFNIYDSQYFDAHTTFAYFMQLHPQYDFGWMIEDDVRYTGRWNELFHNVDVLWRQRNPNKREGPDFVSFEDICEPSLDWEHYKSCASLFPRSGQRHTLGVVVGWSRRLTDYVIERLDRGENCYSEIFAPSIAHNKSLNSLFVPHTLFTDNEVNKNLGRVPSCSNSLPGQEGTPGGWTYRCDGGTARRFYNTWKIYGSCFPAALLHPVKI</sequence>
<dbReference type="PROSITE" id="PS51257">
    <property type="entry name" value="PROKAR_LIPOPROTEIN"/>
    <property type="match status" value="1"/>
</dbReference>
<dbReference type="STRING" id="329046.A0A1Y2CFG6"/>
<reference evidence="1 2" key="1">
    <citation type="submission" date="2016-07" db="EMBL/GenBank/DDBJ databases">
        <title>Pervasive Adenine N6-methylation of Active Genes in Fungi.</title>
        <authorList>
            <consortium name="DOE Joint Genome Institute"/>
            <person name="Mondo S.J."/>
            <person name="Dannebaum R.O."/>
            <person name="Kuo R.C."/>
            <person name="Labutti K."/>
            <person name="Haridas S."/>
            <person name="Kuo A."/>
            <person name="Salamov A."/>
            <person name="Ahrendt S.R."/>
            <person name="Lipzen A."/>
            <person name="Sullivan W."/>
            <person name="Andreopoulos W.B."/>
            <person name="Clum A."/>
            <person name="Lindquist E."/>
            <person name="Daum C."/>
            <person name="Ramamoorthy G.K."/>
            <person name="Gryganskyi A."/>
            <person name="Culley D."/>
            <person name="Magnuson J.K."/>
            <person name="James T.Y."/>
            <person name="O'Malley M.A."/>
            <person name="Stajich J.E."/>
            <person name="Spatafora J.W."/>
            <person name="Visel A."/>
            <person name="Grigoriev I.V."/>
        </authorList>
    </citation>
    <scope>NUCLEOTIDE SEQUENCE [LARGE SCALE GENOMIC DNA]</scope>
    <source>
        <strain evidence="1 2">JEL800</strain>
    </source>
</reference>
<gene>
    <name evidence="1" type="ORF">BCR33DRAFT_716310</name>
</gene>
<dbReference type="Proteomes" id="UP000193642">
    <property type="component" value="Unassembled WGS sequence"/>
</dbReference>
<dbReference type="Pfam" id="PF11885">
    <property type="entry name" value="DUF3405"/>
    <property type="match status" value="1"/>
</dbReference>
<dbReference type="InterPro" id="IPR021822">
    <property type="entry name" value="DUF3405"/>
</dbReference>
<dbReference type="PANTHER" id="PTHR36205:SF2">
    <property type="entry name" value="MAJOR FACILITATOR SUPERFAMILY TRANSPORTER"/>
    <property type="match status" value="1"/>
</dbReference>
<dbReference type="PANTHER" id="PTHR36205">
    <property type="entry name" value="CHROMOSOME 19, WHOLE GENOME SHOTGUN SEQUENCE"/>
    <property type="match status" value="1"/>
</dbReference>